<evidence type="ECO:0000313" key="11">
    <source>
        <dbReference type="EMBL" id="KCV68527.1"/>
    </source>
</evidence>
<evidence type="ECO:0000256" key="9">
    <source>
        <dbReference type="HAMAP-Rule" id="MF_03123"/>
    </source>
</evidence>
<dbReference type="GO" id="GO:0005739">
    <property type="term" value="C:mitochondrion"/>
    <property type="evidence" value="ECO:0007669"/>
    <property type="project" value="UniProtKB-SubCell"/>
</dbReference>
<dbReference type="InterPro" id="IPR006638">
    <property type="entry name" value="Elp3/MiaA/NifB-like_rSAM"/>
</dbReference>
<dbReference type="EMBL" id="KB932208">
    <property type="protein sequence ID" value="KCV68527.1"/>
    <property type="molecule type" value="Genomic_DNA"/>
</dbReference>
<organism evidence="11">
    <name type="scientific">Fonticula alba</name>
    <name type="common">Slime mold</name>
    <dbReference type="NCBI Taxonomy" id="691883"/>
    <lineage>
        <taxon>Eukaryota</taxon>
        <taxon>Rotosphaerida</taxon>
        <taxon>Fonticulaceae</taxon>
        <taxon>Fonticula</taxon>
    </lineage>
</organism>
<dbReference type="FunFam" id="3.20.20.70:FF:000036">
    <property type="entry name" value="Lipoyl synthase, mitochondrial"/>
    <property type="match status" value="1"/>
</dbReference>
<dbReference type="SFLD" id="SFLDS00029">
    <property type="entry name" value="Radical_SAM"/>
    <property type="match status" value="1"/>
</dbReference>
<dbReference type="NCBIfam" id="NF004019">
    <property type="entry name" value="PRK05481.1"/>
    <property type="match status" value="1"/>
</dbReference>
<comment type="function">
    <text evidence="9">Catalyzes the radical-mediated insertion of two sulfur atoms into the C-6 and C-8 positions of the octanoyl moiety bound to the lipoyl domains of lipoate-dependent enzymes, thereby converting the octanoylated domains into lipoylated derivatives.</text>
</comment>
<dbReference type="OrthoDB" id="3231at2759"/>
<dbReference type="STRING" id="691883.A0A058Z4V5"/>
<dbReference type="GeneID" id="20529545"/>
<evidence type="ECO:0000256" key="5">
    <source>
        <dbReference type="ARBA" id="ARBA00022723"/>
    </source>
</evidence>
<dbReference type="SMART" id="SM00729">
    <property type="entry name" value="Elp3"/>
    <property type="match status" value="1"/>
</dbReference>
<comment type="pathway">
    <text evidence="9">Protein modification; protein lipoylation via endogenous pathway; protein N(6)-(lipoyl)lysine from octanoyl-[acyl-carrier-protein]: step 2/2.</text>
</comment>
<dbReference type="Gene3D" id="3.20.20.70">
    <property type="entry name" value="Aldolase class I"/>
    <property type="match status" value="1"/>
</dbReference>
<dbReference type="InterPro" id="IPR058240">
    <property type="entry name" value="rSAM_sf"/>
</dbReference>
<feature type="binding site" evidence="9">
    <location>
        <position position="187"/>
    </location>
    <ligand>
        <name>[4Fe-4S] cluster</name>
        <dbReference type="ChEBI" id="CHEBI:49883"/>
        <label>2</label>
        <note>4Fe-4S-S-AdoMet</note>
    </ligand>
</feature>
<dbReference type="InterPro" id="IPR007197">
    <property type="entry name" value="rSAM"/>
</dbReference>
<comment type="subcellular location">
    <subcellularLocation>
        <location evidence="1 9">Mitochondrion</location>
    </subcellularLocation>
</comment>
<dbReference type="EC" id="2.8.1.8" evidence="9"/>
<dbReference type="NCBIfam" id="TIGR00510">
    <property type="entry name" value="lipA"/>
    <property type="match status" value="1"/>
</dbReference>
<comment type="similarity">
    <text evidence="9">Belongs to the radical SAM superfamily. Lipoyl synthase family.</text>
</comment>
<feature type="binding site" evidence="9">
    <location>
        <position position="180"/>
    </location>
    <ligand>
        <name>[4Fe-4S] cluster</name>
        <dbReference type="ChEBI" id="CHEBI:49883"/>
        <label>2</label>
        <note>4Fe-4S-S-AdoMet</note>
    </ligand>
</feature>
<name>A0A058Z4V5_FONAL</name>
<feature type="binding site" evidence="9">
    <location>
        <position position="395"/>
    </location>
    <ligand>
        <name>[4Fe-4S] cluster</name>
        <dbReference type="ChEBI" id="CHEBI:49883"/>
        <label>1</label>
    </ligand>
</feature>
<feature type="domain" description="Radical SAM core" evidence="10">
    <location>
        <begin position="165"/>
        <end position="384"/>
    </location>
</feature>
<dbReference type="Pfam" id="PF04055">
    <property type="entry name" value="Radical_SAM"/>
    <property type="match status" value="1"/>
</dbReference>
<keyword evidence="12" id="KW-1185">Reference proteome</keyword>
<evidence type="ECO:0000256" key="4">
    <source>
        <dbReference type="ARBA" id="ARBA00022691"/>
    </source>
</evidence>
<keyword evidence="3 9" id="KW-0808">Transferase</keyword>
<dbReference type="AlphaFoldDB" id="A0A058Z4V5"/>
<dbReference type="SFLD" id="SFLDG01058">
    <property type="entry name" value="lipoyl_synthase_like"/>
    <property type="match status" value="1"/>
</dbReference>
<dbReference type="GO" id="GO:0046872">
    <property type="term" value="F:metal ion binding"/>
    <property type="evidence" value="ECO:0007669"/>
    <property type="project" value="UniProtKB-KW"/>
</dbReference>
<feature type="binding site" evidence="9">
    <location>
        <position position="155"/>
    </location>
    <ligand>
        <name>[4Fe-4S] cluster</name>
        <dbReference type="ChEBI" id="CHEBI:49883"/>
        <label>1</label>
    </ligand>
</feature>
<dbReference type="InterPro" id="IPR031691">
    <property type="entry name" value="LIAS_N"/>
</dbReference>
<evidence type="ECO:0000256" key="2">
    <source>
        <dbReference type="ARBA" id="ARBA00022485"/>
    </source>
</evidence>
<dbReference type="InterPro" id="IPR003698">
    <property type="entry name" value="Lipoyl_synth"/>
</dbReference>
<evidence type="ECO:0000256" key="8">
    <source>
        <dbReference type="ARBA" id="ARBA00047326"/>
    </source>
</evidence>
<dbReference type="SFLD" id="SFLDF00271">
    <property type="entry name" value="lipoyl_synthase"/>
    <property type="match status" value="1"/>
</dbReference>
<feature type="binding site" evidence="9">
    <location>
        <position position="150"/>
    </location>
    <ligand>
        <name>[4Fe-4S] cluster</name>
        <dbReference type="ChEBI" id="CHEBI:49883"/>
        <label>1</label>
    </ligand>
</feature>
<feature type="binding site" evidence="9">
    <location>
        <position position="184"/>
    </location>
    <ligand>
        <name>[4Fe-4S] cluster</name>
        <dbReference type="ChEBI" id="CHEBI:49883"/>
        <label>2</label>
        <note>4Fe-4S-S-AdoMet</note>
    </ligand>
</feature>
<evidence type="ECO:0000313" key="12">
    <source>
        <dbReference type="Proteomes" id="UP000030693"/>
    </source>
</evidence>
<protein>
    <recommendedName>
        <fullName evidence="9">Lipoyl synthase, mitochondrial</fullName>
        <ecNumber evidence="9">2.8.1.8</ecNumber>
    </recommendedName>
    <alternativeName>
        <fullName evidence="9">Lipoate synthase</fullName>
        <shortName evidence="9">LS</shortName>
        <shortName evidence="9">Lip-syn</shortName>
    </alternativeName>
    <alternativeName>
        <fullName evidence="9">Lipoic acid synthase</fullName>
    </alternativeName>
</protein>
<dbReference type="Proteomes" id="UP000030693">
    <property type="component" value="Unassembled WGS sequence"/>
</dbReference>
<dbReference type="NCBIfam" id="NF009544">
    <property type="entry name" value="PRK12928.1"/>
    <property type="match status" value="1"/>
</dbReference>
<keyword evidence="4 9" id="KW-0949">S-adenosyl-L-methionine</keyword>
<dbReference type="PANTHER" id="PTHR10949">
    <property type="entry name" value="LIPOYL SYNTHASE"/>
    <property type="match status" value="1"/>
</dbReference>
<keyword evidence="5 9" id="KW-0479">Metal-binding</keyword>
<comment type="catalytic activity">
    <reaction evidence="8 9">
        <text>[[Fe-S] cluster scaffold protein carrying a second [4Fe-4S](2+) cluster] + N(6)-octanoyl-L-lysyl-[protein] + 2 oxidized [2Fe-2S]-[ferredoxin] + 2 S-adenosyl-L-methionine + 4 H(+) = [[Fe-S] cluster scaffold protein] + N(6)-[(R)-dihydrolipoyl]-L-lysyl-[protein] + 4 Fe(3+) + 2 hydrogen sulfide + 2 5'-deoxyadenosine + 2 L-methionine + 2 reduced [2Fe-2S]-[ferredoxin]</text>
        <dbReference type="Rhea" id="RHEA:16585"/>
        <dbReference type="Rhea" id="RHEA-COMP:9928"/>
        <dbReference type="Rhea" id="RHEA-COMP:10000"/>
        <dbReference type="Rhea" id="RHEA-COMP:10001"/>
        <dbReference type="Rhea" id="RHEA-COMP:10475"/>
        <dbReference type="Rhea" id="RHEA-COMP:14568"/>
        <dbReference type="Rhea" id="RHEA-COMP:14569"/>
        <dbReference type="ChEBI" id="CHEBI:15378"/>
        <dbReference type="ChEBI" id="CHEBI:17319"/>
        <dbReference type="ChEBI" id="CHEBI:29034"/>
        <dbReference type="ChEBI" id="CHEBI:29919"/>
        <dbReference type="ChEBI" id="CHEBI:33722"/>
        <dbReference type="ChEBI" id="CHEBI:33737"/>
        <dbReference type="ChEBI" id="CHEBI:33738"/>
        <dbReference type="ChEBI" id="CHEBI:57844"/>
        <dbReference type="ChEBI" id="CHEBI:59789"/>
        <dbReference type="ChEBI" id="CHEBI:78809"/>
        <dbReference type="ChEBI" id="CHEBI:83100"/>
        <dbReference type="EC" id="2.8.1.8"/>
    </reaction>
</comment>
<dbReference type="GO" id="GO:0051539">
    <property type="term" value="F:4 iron, 4 sulfur cluster binding"/>
    <property type="evidence" value="ECO:0007669"/>
    <property type="project" value="UniProtKB-UniRule"/>
</dbReference>
<comment type="cofactor">
    <cofactor evidence="9">
        <name>[4Fe-4S] cluster</name>
        <dbReference type="ChEBI" id="CHEBI:49883"/>
    </cofactor>
    <text evidence="9">Binds 2 [4Fe-4S] clusters per subunit. One cluster is coordinated with 3 cysteines and an exchangeable S-adenosyl-L-methionine.</text>
</comment>
<keyword evidence="6 9" id="KW-0408">Iron</keyword>
<dbReference type="eggNOG" id="KOG2672">
    <property type="taxonomic scope" value="Eukaryota"/>
</dbReference>
<keyword evidence="7 9" id="KW-0411">Iron-sulfur</keyword>
<dbReference type="CDD" id="cd01335">
    <property type="entry name" value="Radical_SAM"/>
    <property type="match status" value="1"/>
</dbReference>
<dbReference type="PANTHER" id="PTHR10949:SF0">
    <property type="entry name" value="LIPOYL SYNTHASE, MITOCHONDRIAL"/>
    <property type="match status" value="1"/>
</dbReference>
<dbReference type="SUPFAM" id="SSF102114">
    <property type="entry name" value="Radical SAM enzymes"/>
    <property type="match status" value="1"/>
</dbReference>
<dbReference type="HAMAP" id="MF_00206">
    <property type="entry name" value="Lipoyl_synth"/>
    <property type="match status" value="1"/>
</dbReference>
<evidence type="ECO:0000256" key="1">
    <source>
        <dbReference type="ARBA" id="ARBA00004173"/>
    </source>
</evidence>
<dbReference type="PROSITE" id="PS51918">
    <property type="entry name" value="RADICAL_SAM"/>
    <property type="match status" value="1"/>
</dbReference>
<accession>A0A058Z4V5</accession>
<dbReference type="GO" id="GO:0016992">
    <property type="term" value="F:lipoate synthase activity"/>
    <property type="evidence" value="ECO:0007669"/>
    <property type="project" value="UniProtKB-UniRule"/>
</dbReference>
<keyword evidence="9" id="KW-0496">Mitochondrion</keyword>
<sequence>MFLAARHTAIAAARRQVAVSLAGPAGAAAAAARQMSSSSSEANAPAAGSRLEALRQAASTGPGLGDFASSGSLNAAAMCGVPAGSPDMEAMNAAYAAFAASDPNAAPAKARGPRKAVSRVPPWAKIALPSGPNFARIRSNLRELGLATVCEEAKCPNMGECWGGEEGTATATIMIMGDTCTRACRFCAVKTSNAPPPLDPMEPINTAEAVSRWKLGYVVLTSVDRDDLADGGAAHFAQTVREIKSRKPDMLVECLTGDFAGDLSGVEQVALSGLDVYAHNMETVERLQGVVRDRRAGYHQSLNVLKRAKEVRPDLITKSSIMLGVGETDEEVEQTMRDLRAHGVDCVTLGQYMRPTKGHMKVSEYVHPDKFKYWEQRGKELGFVYTASGPLVRSSYKAGELFIGNILRDRRAGEIDAALQQKEAGSA</sequence>
<keyword evidence="2 9" id="KW-0004">4Fe-4S</keyword>
<feature type="binding site" evidence="9">
    <location>
        <position position="161"/>
    </location>
    <ligand>
        <name>[4Fe-4S] cluster</name>
        <dbReference type="ChEBI" id="CHEBI:49883"/>
        <label>1</label>
    </ligand>
</feature>
<proteinExistence type="inferred from homology"/>
<evidence type="ECO:0000256" key="6">
    <source>
        <dbReference type="ARBA" id="ARBA00023004"/>
    </source>
</evidence>
<reference evidence="11" key="1">
    <citation type="submission" date="2013-04" db="EMBL/GenBank/DDBJ databases">
        <title>The Genome Sequence of Fonticula alba ATCC 38817.</title>
        <authorList>
            <consortium name="The Broad Institute Genomics Platform"/>
            <person name="Russ C."/>
            <person name="Cuomo C."/>
            <person name="Burger G."/>
            <person name="Gray M.W."/>
            <person name="Holland P.W.H."/>
            <person name="King N."/>
            <person name="Lang F.B.F."/>
            <person name="Roger A.J."/>
            <person name="Ruiz-Trillo I."/>
            <person name="Brown M."/>
            <person name="Walker B."/>
            <person name="Young S."/>
            <person name="Zeng Q."/>
            <person name="Gargeya S."/>
            <person name="Fitzgerald M."/>
            <person name="Haas B."/>
            <person name="Abouelleil A."/>
            <person name="Allen A.W."/>
            <person name="Alvarado L."/>
            <person name="Arachchi H.M."/>
            <person name="Berlin A.M."/>
            <person name="Chapman S.B."/>
            <person name="Gainer-Dewar J."/>
            <person name="Goldberg J."/>
            <person name="Griggs A."/>
            <person name="Gujja S."/>
            <person name="Hansen M."/>
            <person name="Howarth C."/>
            <person name="Imamovic A."/>
            <person name="Ireland A."/>
            <person name="Larimer J."/>
            <person name="McCowan C."/>
            <person name="Murphy C."/>
            <person name="Pearson M."/>
            <person name="Poon T.W."/>
            <person name="Priest M."/>
            <person name="Roberts A."/>
            <person name="Saif S."/>
            <person name="Shea T."/>
            <person name="Sisk P."/>
            <person name="Sykes S."/>
            <person name="Wortman J."/>
            <person name="Nusbaum C."/>
            <person name="Birren B."/>
        </authorList>
    </citation>
    <scope>NUCLEOTIDE SEQUENCE [LARGE SCALE GENOMIC DNA]</scope>
    <source>
        <strain evidence="11">ATCC 38817</strain>
    </source>
</reference>
<dbReference type="OMA" id="PYCDIDF"/>
<dbReference type="RefSeq" id="XP_009496959.1">
    <property type="nucleotide sequence ID" value="XM_009498684.1"/>
</dbReference>
<evidence type="ECO:0000256" key="7">
    <source>
        <dbReference type="ARBA" id="ARBA00023014"/>
    </source>
</evidence>
<evidence type="ECO:0000256" key="3">
    <source>
        <dbReference type="ARBA" id="ARBA00022679"/>
    </source>
</evidence>
<evidence type="ECO:0000259" key="10">
    <source>
        <dbReference type="PROSITE" id="PS51918"/>
    </source>
</evidence>
<dbReference type="GO" id="GO:0009249">
    <property type="term" value="P:protein lipoylation"/>
    <property type="evidence" value="ECO:0007669"/>
    <property type="project" value="UniProtKB-UniRule"/>
</dbReference>
<dbReference type="InterPro" id="IPR013785">
    <property type="entry name" value="Aldolase_TIM"/>
</dbReference>
<dbReference type="Pfam" id="PF16881">
    <property type="entry name" value="LIAS_N"/>
    <property type="match status" value="1"/>
</dbReference>
<gene>
    <name evidence="11" type="ORF">H696_04820</name>
</gene>
<dbReference type="UniPathway" id="UPA00538">
    <property type="reaction ID" value="UER00593"/>
</dbReference>